<feature type="domain" description="Sialidase" evidence="2">
    <location>
        <begin position="69"/>
        <end position="344"/>
    </location>
</feature>
<name>A0A1J0KTE3_9GAMM</name>
<gene>
    <name evidence="3" type="ORF">KX01_827</name>
</gene>
<dbReference type="AlphaFoldDB" id="A0A1J0KTE3"/>
<dbReference type="Proteomes" id="UP000182521">
    <property type="component" value="Chromosome"/>
</dbReference>
<keyword evidence="4" id="KW-1185">Reference proteome</keyword>
<dbReference type="PANTHER" id="PTHR43752">
    <property type="entry name" value="BNR/ASP-BOX REPEAT FAMILY PROTEIN"/>
    <property type="match status" value="1"/>
</dbReference>
<dbReference type="RefSeq" id="WP_071663772.1">
    <property type="nucleotide sequence ID" value="NZ_CP009654.1"/>
</dbReference>
<proteinExistence type="predicted"/>
<evidence type="ECO:0000256" key="1">
    <source>
        <dbReference type="SAM" id="Phobius"/>
    </source>
</evidence>
<evidence type="ECO:0000259" key="2">
    <source>
        <dbReference type="Pfam" id="PF13088"/>
    </source>
</evidence>
<dbReference type="KEGG" id="frc:KX01_827"/>
<dbReference type="InterPro" id="IPR011040">
    <property type="entry name" value="Sialidase"/>
</dbReference>
<evidence type="ECO:0000313" key="3">
    <source>
        <dbReference type="EMBL" id="APC97025.1"/>
    </source>
</evidence>
<sequence length="371" mass="42119">MKKHVIIIFSICYISILLSYSIFKKNRNDQFEINQNLPKITKEIQINEVATLSKYQYNHASSIATLDNKLFVTWYSGSKETAPDTDIVLATAKKVNSKWQFSKPKIIMDRESYQSISKKYIHHLGNPSILSQGNRLWLFFTTSTGGWVTSSLNVIYSDNDGKTWSKPKIVLTSPVFNYSTLTRGASINLNNGNFGLPVYKEFNNLTGRWLIFDKNGQLIDISEMTTNGVTLQPTVVPISNTHALAFYREMRSNKKKIYFNESFDGGANWSEGSFTELNNPDAGIAAIKINNGILLAYNDSTENRQNLSLAYKSNDSEKWENIYTFENKEKYDLSYPFLITNNNNIFMTFSTGAPGKLKIKVVEIKGENINA</sequence>
<dbReference type="Gene3D" id="2.120.10.10">
    <property type="match status" value="1"/>
</dbReference>
<dbReference type="STRING" id="1542390.KX01_827"/>
<dbReference type="OrthoDB" id="41724at2"/>
<keyword evidence="1" id="KW-0472">Membrane</keyword>
<feature type="transmembrane region" description="Helical" evidence="1">
    <location>
        <begin position="6"/>
        <end position="23"/>
    </location>
</feature>
<dbReference type="PANTHER" id="PTHR43752:SF2">
    <property type="entry name" value="BNR_ASP-BOX REPEAT FAMILY PROTEIN"/>
    <property type="match status" value="1"/>
</dbReference>
<reference evidence="4" key="1">
    <citation type="submission" date="2014-10" db="EMBL/GenBank/DDBJ databases">
        <authorList>
            <person name="Kuske C.R."/>
            <person name="Challacombe J.F."/>
            <person name="Daligault H.E."/>
            <person name="Davenport K.W."/>
            <person name="Johnson S.L."/>
            <person name="Siddaramappa S."/>
            <person name="Petersen J.M."/>
        </authorList>
    </citation>
    <scope>NUCLEOTIDE SEQUENCE [LARGE SCALE GENOMIC DNA]</scope>
    <source>
        <strain evidence="4">CA97-1460</strain>
    </source>
</reference>
<dbReference type="EMBL" id="CP009654">
    <property type="protein sequence ID" value="APC97025.1"/>
    <property type="molecule type" value="Genomic_DNA"/>
</dbReference>
<dbReference type="CDD" id="cd15482">
    <property type="entry name" value="Sialidase_non-viral"/>
    <property type="match status" value="1"/>
</dbReference>
<protein>
    <submittedName>
        <fullName evidence="3">BNR repeat-like domain protein</fullName>
    </submittedName>
</protein>
<keyword evidence="1" id="KW-0812">Transmembrane</keyword>
<dbReference type="SUPFAM" id="SSF50939">
    <property type="entry name" value="Sialidases"/>
    <property type="match status" value="1"/>
</dbReference>
<dbReference type="InterPro" id="IPR036278">
    <property type="entry name" value="Sialidase_sf"/>
</dbReference>
<accession>A0A1J0KTE3</accession>
<dbReference type="Pfam" id="PF13088">
    <property type="entry name" value="BNR_2"/>
    <property type="match status" value="1"/>
</dbReference>
<evidence type="ECO:0000313" key="4">
    <source>
        <dbReference type="Proteomes" id="UP000182521"/>
    </source>
</evidence>
<organism evidence="3 4">
    <name type="scientific">Francisella frigiditurris</name>
    <dbReference type="NCBI Taxonomy" id="1542390"/>
    <lineage>
        <taxon>Bacteria</taxon>
        <taxon>Pseudomonadati</taxon>
        <taxon>Pseudomonadota</taxon>
        <taxon>Gammaproteobacteria</taxon>
        <taxon>Thiotrichales</taxon>
        <taxon>Francisellaceae</taxon>
        <taxon>Francisella</taxon>
    </lineage>
</organism>
<keyword evidence="1" id="KW-1133">Transmembrane helix</keyword>